<dbReference type="InterPro" id="IPR042127">
    <property type="entry name" value="TMEM45"/>
</dbReference>
<sequence>MTQHTSTGMGAMSMGGAAMMDCKGDPDGVPERQGNTQGHVLPGIIFLIWATHWLISASWRHIMAQRSGRHYQARSSEGLLPMIPALNGFNRFPVESLLKAIGGILLFVLQITYGSYKNLVCPADELRKGRLVTQHLNSWAHASMNLGFSLSGFVDLLSAHSKLPQGTNLAVLSGAFLIEAMLFSMHEKNGHLDQTIHWLLAQTCWAGAIFAALEAAFPESFLLTVGRAGSMLLQGTWFCQTAAVLFGGSMIWNDTGMDMSGNMVEDEAPAMFLPMIFTYHMLLVTIFMVVVYAVLESFSRRITHGNVEASNGSPSFGGFETSRLLSEEPITEHGVMMTPITAVQYGLRK</sequence>
<comment type="subcellular location">
    <subcellularLocation>
        <location evidence="1">Membrane</location>
        <topology evidence="1">Multi-pass membrane protein</topology>
    </subcellularLocation>
</comment>
<evidence type="ECO:0000256" key="2">
    <source>
        <dbReference type="ARBA" id="ARBA00006948"/>
    </source>
</evidence>
<feature type="transmembrane region" description="Helical" evidence="6">
    <location>
        <begin position="198"/>
        <end position="217"/>
    </location>
</feature>
<dbReference type="EMBL" id="BNCO01000010">
    <property type="protein sequence ID" value="GIL51005.1"/>
    <property type="molecule type" value="Genomic_DNA"/>
</dbReference>
<evidence type="ECO:0000313" key="8">
    <source>
        <dbReference type="Proteomes" id="UP000747399"/>
    </source>
</evidence>
<keyword evidence="4 6" id="KW-1133">Transmembrane helix</keyword>
<evidence type="ECO:0000256" key="5">
    <source>
        <dbReference type="ARBA" id="ARBA00023136"/>
    </source>
</evidence>
<accession>A0A8J4B440</accession>
<dbReference type="PANTHER" id="PTHR16007:SF15">
    <property type="entry name" value="TRANSMEMBRANE PROTEIN 45B"/>
    <property type="match status" value="1"/>
</dbReference>
<evidence type="ECO:0000256" key="3">
    <source>
        <dbReference type="ARBA" id="ARBA00022692"/>
    </source>
</evidence>
<protein>
    <recommendedName>
        <fullName evidence="9">Transmembrane protein 45B</fullName>
    </recommendedName>
</protein>
<evidence type="ECO:0008006" key="9">
    <source>
        <dbReference type="Google" id="ProtNLM"/>
    </source>
</evidence>
<evidence type="ECO:0000256" key="1">
    <source>
        <dbReference type="ARBA" id="ARBA00004141"/>
    </source>
</evidence>
<keyword evidence="3 6" id="KW-0812">Transmembrane</keyword>
<dbReference type="Proteomes" id="UP000747399">
    <property type="component" value="Unassembled WGS sequence"/>
</dbReference>
<feature type="transmembrane region" description="Helical" evidence="6">
    <location>
        <begin position="40"/>
        <end position="59"/>
    </location>
</feature>
<evidence type="ECO:0000256" key="4">
    <source>
        <dbReference type="ARBA" id="ARBA00022989"/>
    </source>
</evidence>
<gene>
    <name evidence="7" type="ORF">Vafri_7078</name>
</gene>
<comment type="similarity">
    <text evidence="2">Belongs to the TMEM45 family.</text>
</comment>
<keyword evidence="8" id="KW-1185">Reference proteome</keyword>
<organism evidence="7 8">
    <name type="scientific">Volvox africanus</name>
    <dbReference type="NCBI Taxonomy" id="51714"/>
    <lineage>
        <taxon>Eukaryota</taxon>
        <taxon>Viridiplantae</taxon>
        <taxon>Chlorophyta</taxon>
        <taxon>core chlorophytes</taxon>
        <taxon>Chlorophyceae</taxon>
        <taxon>CS clade</taxon>
        <taxon>Chlamydomonadales</taxon>
        <taxon>Volvocaceae</taxon>
        <taxon>Volvox</taxon>
    </lineage>
</organism>
<reference evidence="7" key="1">
    <citation type="journal article" date="2021" name="Proc. Natl. Acad. Sci. U.S.A.">
        <title>Three genomes in the algal genus Volvox reveal the fate of a haploid sex-determining region after a transition to homothallism.</title>
        <authorList>
            <person name="Yamamoto K."/>
            <person name="Hamaji T."/>
            <person name="Kawai-Toyooka H."/>
            <person name="Matsuzaki R."/>
            <person name="Takahashi F."/>
            <person name="Nishimura Y."/>
            <person name="Kawachi M."/>
            <person name="Noguchi H."/>
            <person name="Minakuchi Y."/>
            <person name="Umen J.G."/>
            <person name="Toyoda A."/>
            <person name="Nozaki H."/>
        </authorList>
    </citation>
    <scope>NUCLEOTIDE SEQUENCE</scope>
    <source>
        <strain evidence="7">NIES-3780</strain>
    </source>
</reference>
<dbReference type="InterPro" id="IPR006904">
    <property type="entry name" value="DUF716"/>
</dbReference>
<name>A0A8J4B440_9CHLO</name>
<keyword evidence="5 6" id="KW-0472">Membrane</keyword>
<feature type="transmembrane region" description="Helical" evidence="6">
    <location>
        <begin position="272"/>
        <end position="295"/>
    </location>
</feature>
<dbReference type="Pfam" id="PF04819">
    <property type="entry name" value="DUF716"/>
    <property type="match status" value="1"/>
</dbReference>
<comment type="caution">
    <text evidence="7">The sequence shown here is derived from an EMBL/GenBank/DDBJ whole genome shotgun (WGS) entry which is preliminary data.</text>
</comment>
<dbReference type="AlphaFoldDB" id="A0A8J4B440"/>
<proteinExistence type="inferred from homology"/>
<evidence type="ECO:0000313" key="7">
    <source>
        <dbReference type="EMBL" id="GIL51005.1"/>
    </source>
</evidence>
<dbReference type="PANTHER" id="PTHR16007">
    <property type="entry name" value="EPIDIDYMAL MEMBRANE PROTEIN E9-RELATED"/>
    <property type="match status" value="1"/>
</dbReference>
<dbReference type="GO" id="GO:0016020">
    <property type="term" value="C:membrane"/>
    <property type="evidence" value="ECO:0007669"/>
    <property type="project" value="UniProtKB-SubCell"/>
</dbReference>
<feature type="transmembrane region" description="Helical" evidence="6">
    <location>
        <begin position="229"/>
        <end position="252"/>
    </location>
</feature>
<feature type="transmembrane region" description="Helical" evidence="6">
    <location>
        <begin position="169"/>
        <end position="186"/>
    </location>
</feature>
<evidence type="ECO:0000256" key="6">
    <source>
        <dbReference type="SAM" id="Phobius"/>
    </source>
</evidence>